<evidence type="ECO:0000313" key="3">
    <source>
        <dbReference type="EMBL" id="KAK0473095.1"/>
    </source>
</evidence>
<dbReference type="PANTHER" id="PTHR10039">
    <property type="entry name" value="AMELOGENIN"/>
    <property type="match status" value="1"/>
</dbReference>
<comment type="caution">
    <text evidence="3">The sequence shown here is derived from an EMBL/GenBank/DDBJ whole genome shotgun (WGS) entry which is preliminary data.</text>
</comment>
<dbReference type="Pfam" id="PF24883">
    <property type="entry name" value="NPHP3_N"/>
    <property type="match status" value="1"/>
</dbReference>
<feature type="domain" description="Nephrocystin 3-like N-terminal" evidence="2">
    <location>
        <begin position="189"/>
        <end position="347"/>
    </location>
</feature>
<organism evidence="3 4">
    <name type="scientific">Armillaria novae-zelandiae</name>
    <dbReference type="NCBI Taxonomy" id="153914"/>
    <lineage>
        <taxon>Eukaryota</taxon>
        <taxon>Fungi</taxon>
        <taxon>Dikarya</taxon>
        <taxon>Basidiomycota</taxon>
        <taxon>Agaricomycotina</taxon>
        <taxon>Agaricomycetes</taxon>
        <taxon>Agaricomycetidae</taxon>
        <taxon>Agaricales</taxon>
        <taxon>Marasmiineae</taxon>
        <taxon>Physalacriaceae</taxon>
        <taxon>Armillaria</taxon>
    </lineage>
</organism>
<sequence>MRTVVPNIDRPSESSRFLDPSTLQTVFKTTKTMVNTLAGVHPAATIAWGFLSIAFKVLEQQHDTNQAIRDLYNVMISAYEEFGTDDILKEHGRLKGIYDSLFKQTIECALFIEGYAKKSVIERLVKMDISDEAKKFVIIAKEAVIVTLGIQKSVDVMLMRDRLQDLKPPQELAPKSKCMQGTRVATINEMVSWIAQCDGKVMWCNGLAGTGKSSLMGTLHDLLTTNIGGRSRLAAFIRYDRLEYSRAGRLIPSIAYSLGMFDERIGMAISQVIQSSRTVATISDPSVQFQLLLRDPLEGIPELLNEGPLVVIIDGLDECDASVDMLAVLAEGFGPNLPFMRLIVSSRRIHRLDTVFMGRHIYPLHLDTSSEHVNLDIQFYLEREFATIDDDTFQKRCKELNAVNELATRASGLFIWAATVAKFVCGWPGTSRLEAVLATDTPVDATKALTILYRTALNTLVSQIDSRDADEDIGKCVRNVLAAVLMAKRSTMTESILDNLILHGEGSPRSHHIVSMLGSVLSSDTKDSPIRIIHKSLDDFLQDRNQCGDEWFIDVTLYRREITEKCRDILKSFVKSQFPSMYMNAEAVSVTVIKEAFLGLYRYSTLDNSEYELFTSIPPGYFFSWLGDIAADHHVSPFEITDILCRQYSSTRMSSKADTRDDWDTIYNFLRRSADFYRSLQVRHSIENPALAGKVLLRLEYYGHVQPQCISLNDEAVVFVDKAIRTYKIISTASVPLFITMFYYDMNGLSISS</sequence>
<dbReference type="InterPro" id="IPR056884">
    <property type="entry name" value="NPHP3-like_N"/>
</dbReference>
<name>A0AA39NWD1_9AGAR</name>
<feature type="non-terminal residue" evidence="3">
    <location>
        <position position="1"/>
    </location>
</feature>
<dbReference type="Proteomes" id="UP001175227">
    <property type="component" value="Unassembled WGS sequence"/>
</dbReference>
<dbReference type="InterPro" id="IPR027417">
    <property type="entry name" value="P-loop_NTPase"/>
</dbReference>
<accession>A0AA39NWD1</accession>
<reference evidence="3" key="1">
    <citation type="submission" date="2023-06" db="EMBL/GenBank/DDBJ databases">
        <authorList>
            <consortium name="Lawrence Berkeley National Laboratory"/>
            <person name="Ahrendt S."/>
            <person name="Sahu N."/>
            <person name="Indic B."/>
            <person name="Wong-Bajracharya J."/>
            <person name="Merenyi Z."/>
            <person name="Ke H.-M."/>
            <person name="Monk M."/>
            <person name="Kocsube S."/>
            <person name="Drula E."/>
            <person name="Lipzen A."/>
            <person name="Balint B."/>
            <person name="Henrissat B."/>
            <person name="Andreopoulos B."/>
            <person name="Martin F.M."/>
            <person name="Harder C.B."/>
            <person name="Rigling D."/>
            <person name="Ford K.L."/>
            <person name="Foster G.D."/>
            <person name="Pangilinan J."/>
            <person name="Papanicolaou A."/>
            <person name="Barry K."/>
            <person name="LaButti K."/>
            <person name="Viragh M."/>
            <person name="Koriabine M."/>
            <person name="Yan M."/>
            <person name="Riley R."/>
            <person name="Champramary S."/>
            <person name="Plett K.L."/>
            <person name="Tsai I.J."/>
            <person name="Slot J."/>
            <person name="Sipos G."/>
            <person name="Plett J."/>
            <person name="Nagy L.G."/>
            <person name="Grigoriev I.V."/>
        </authorList>
    </citation>
    <scope>NUCLEOTIDE SEQUENCE</scope>
    <source>
        <strain evidence="3">ICMP 16352</strain>
    </source>
</reference>
<proteinExistence type="predicted"/>
<keyword evidence="4" id="KW-1185">Reference proteome</keyword>
<evidence type="ECO:0000313" key="4">
    <source>
        <dbReference type="Proteomes" id="UP001175227"/>
    </source>
</evidence>
<evidence type="ECO:0000259" key="2">
    <source>
        <dbReference type="Pfam" id="PF24883"/>
    </source>
</evidence>
<evidence type="ECO:0000256" key="1">
    <source>
        <dbReference type="ARBA" id="ARBA00022737"/>
    </source>
</evidence>
<dbReference type="SUPFAM" id="SSF52540">
    <property type="entry name" value="P-loop containing nucleoside triphosphate hydrolases"/>
    <property type="match status" value="1"/>
</dbReference>
<gene>
    <name evidence="3" type="ORF">IW261DRAFT_718766</name>
</gene>
<keyword evidence="1" id="KW-0677">Repeat</keyword>
<dbReference type="PANTHER" id="PTHR10039:SF14">
    <property type="entry name" value="NACHT DOMAIN-CONTAINING PROTEIN"/>
    <property type="match status" value="1"/>
</dbReference>
<dbReference type="AlphaFoldDB" id="A0AA39NWD1"/>
<dbReference type="EMBL" id="JAUEPR010000035">
    <property type="protein sequence ID" value="KAK0473095.1"/>
    <property type="molecule type" value="Genomic_DNA"/>
</dbReference>
<protein>
    <recommendedName>
        <fullName evidence="2">Nephrocystin 3-like N-terminal domain-containing protein</fullName>
    </recommendedName>
</protein>